<accession>A0A319DYC9</accession>
<keyword evidence="4" id="KW-1185">Reference proteome</keyword>
<comment type="similarity">
    <text evidence="1">Belongs to the short-chain dehydrogenases/reductases (SDR) family.</text>
</comment>
<dbReference type="PANTHER" id="PTHR43157">
    <property type="entry name" value="PHOSPHATIDYLINOSITOL-GLYCAN BIOSYNTHESIS CLASS F PROTEIN-RELATED"/>
    <property type="match status" value="1"/>
</dbReference>
<proteinExistence type="inferred from homology"/>
<gene>
    <name evidence="3" type="ORF">BO78DRAFT_324241</name>
</gene>
<dbReference type="InterPro" id="IPR036291">
    <property type="entry name" value="NAD(P)-bd_dom_sf"/>
</dbReference>
<dbReference type="Proteomes" id="UP000248423">
    <property type="component" value="Unassembled WGS sequence"/>
</dbReference>
<organism evidence="3 4">
    <name type="scientific">Aspergillus sclerotiicarbonarius (strain CBS 121057 / IBT 28362)</name>
    <dbReference type="NCBI Taxonomy" id="1448318"/>
    <lineage>
        <taxon>Eukaryota</taxon>
        <taxon>Fungi</taxon>
        <taxon>Dikarya</taxon>
        <taxon>Ascomycota</taxon>
        <taxon>Pezizomycotina</taxon>
        <taxon>Eurotiomycetes</taxon>
        <taxon>Eurotiomycetidae</taxon>
        <taxon>Eurotiales</taxon>
        <taxon>Aspergillaceae</taxon>
        <taxon>Aspergillus</taxon>
        <taxon>Aspergillus subgen. Circumdati</taxon>
    </lineage>
</organism>
<dbReference type="PANTHER" id="PTHR43157:SF31">
    <property type="entry name" value="PHOSPHATIDYLINOSITOL-GLYCAN BIOSYNTHESIS CLASS F PROTEIN"/>
    <property type="match status" value="1"/>
</dbReference>
<evidence type="ECO:0000256" key="1">
    <source>
        <dbReference type="ARBA" id="ARBA00006484"/>
    </source>
</evidence>
<dbReference type="GO" id="GO:0016491">
    <property type="term" value="F:oxidoreductase activity"/>
    <property type="evidence" value="ECO:0007669"/>
    <property type="project" value="UniProtKB-KW"/>
</dbReference>
<dbReference type="InterPro" id="IPR002347">
    <property type="entry name" value="SDR_fam"/>
</dbReference>
<dbReference type="STRING" id="1448318.A0A319DYC9"/>
<dbReference type="EMBL" id="KZ826389">
    <property type="protein sequence ID" value="PYI02812.1"/>
    <property type="molecule type" value="Genomic_DNA"/>
</dbReference>
<evidence type="ECO:0000313" key="3">
    <source>
        <dbReference type="EMBL" id="PYI02812.1"/>
    </source>
</evidence>
<sequence>MTSHLTFLYNQFFITPPLPSTPLTDQTIIITGSNTGLGLAAAHQILALGAKKIILGVRNTTAGEIAAKSLDPDNTGVVEVWALDLASYESVLAFADRVSKTLERVDILIENAGVATDEYELAEGHERTVTVNVISTFLLAVLLLPVMRKTGEMLGPGAMAPRLCILASEVHAWTGFPQRHAEKVFDALDDMESYPGCMGERYSTSKLLDVLLGRELAERVGGKREEGGSGVVVNVINPGFCRTELSRNMGSWGMEVMKMVVGRTAEVGGRTLVAGAVAGWESHGQYMSNGVVKGEQLSGFVRSEEGREVQGRLWRELGEVLEGVSGGVMDGLW</sequence>
<dbReference type="AlphaFoldDB" id="A0A319DYC9"/>
<name>A0A319DYC9_ASPSB</name>
<dbReference type="PRINTS" id="PR00081">
    <property type="entry name" value="GDHRDH"/>
</dbReference>
<reference evidence="3 4" key="1">
    <citation type="submission" date="2018-02" db="EMBL/GenBank/DDBJ databases">
        <title>The genomes of Aspergillus section Nigri reveals drivers in fungal speciation.</title>
        <authorList>
            <consortium name="DOE Joint Genome Institute"/>
            <person name="Vesth T.C."/>
            <person name="Nybo J."/>
            <person name="Theobald S."/>
            <person name="Brandl J."/>
            <person name="Frisvad J.C."/>
            <person name="Nielsen K.F."/>
            <person name="Lyhne E.K."/>
            <person name="Kogle M.E."/>
            <person name="Kuo A."/>
            <person name="Riley R."/>
            <person name="Clum A."/>
            <person name="Nolan M."/>
            <person name="Lipzen A."/>
            <person name="Salamov A."/>
            <person name="Henrissat B."/>
            <person name="Wiebenga A."/>
            <person name="De vries R.P."/>
            <person name="Grigoriev I.V."/>
            <person name="Mortensen U.H."/>
            <person name="Andersen M.R."/>
            <person name="Baker S.E."/>
        </authorList>
    </citation>
    <scope>NUCLEOTIDE SEQUENCE [LARGE SCALE GENOMIC DNA]</scope>
    <source>
        <strain evidence="3 4">CBS 121057</strain>
    </source>
</reference>
<dbReference type="VEuPathDB" id="FungiDB:BO78DRAFT_324241"/>
<dbReference type="Pfam" id="PF00106">
    <property type="entry name" value="adh_short"/>
    <property type="match status" value="1"/>
</dbReference>
<evidence type="ECO:0000313" key="4">
    <source>
        <dbReference type="Proteomes" id="UP000248423"/>
    </source>
</evidence>
<dbReference type="OrthoDB" id="542013at2759"/>
<keyword evidence="2" id="KW-0560">Oxidoreductase</keyword>
<dbReference type="SUPFAM" id="SSF51735">
    <property type="entry name" value="NAD(P)-binding Rossmann-fold domains"/>
    <property type="match status" value="1"/>
</dbReference>
<dbReference type="Gene3D" id="3.40.50.720">
    <property type="entry name" value="NAD(P)-binding Rossmann-like Domain"/>
    <property type="match status" value="1"/>
</dbReference>
<protein>
    <submittedName>
        <fullName evidence="3">Putative short-chain dehydrogenase/reductase family protein</fullName>
    </submittedName>
</protein>
<evidence type="ECO:0000256" key="2">
    <source>
        <dbReference type="ARBA" id="ARBA00023002"/>
    </source>
</evidence>